<accession>A0A2I0JPL9</accession>
<keyword evidence="3" id="KW-1185">Reference proteome</keyword>
<name>A0A2I0JPL9_PUNGR</name>
<dbReference type="AlphaFoldDB" id="A0A2I0JPL9"/>
<dbReference type="Proteomes" id="UP000233551">
    <property type="component" value="Unassembled WGS sequence"/>
</dbReference>
<evidence type="ECO:0000313" key="2">
    <source>
        <dbReference type="EMBL" id="PKI58249.1"/>
    </source>
</evidence>
<gene>
    <name evidence="2" type="ORF">CRG98_021331</name>
</gene>
<protein>
    <submittedName>
        <fullName evidence="2">Uncharacterized protein</fullName>
    </submittedName>
</protein>
<organism evidence="2 3">
    <name type="scientific">Punica granatum</name>
    <name type="common">Pomegranate</name>
    <dbReference type="NCBI Taxonomy" id="22663"/>
    <lineage>
        <taxon>Eukaryota</taxon>
        <taxon>Viridiplantae</taxon>
        <taxon>Streptophyta</taxon>
        <taxon>Embryophyta</taxon>
        <taxon>Tracheophyta</taxon>
        <taxon>Spermatophyta</taxon>
        <taxon>Magnoliopsida</taxon>
        <taxon>eudicotyledons</taxon>
        <taxon>Gunneridae</taxon>
        <taxon>Pentapetalae</taxon>
        <taxon>rosids</taxon>
        <taxon>malvids</taxon>
        <taxon>Myrtales</taxon>
        <taxon>Lythraceae</taxon>
        <taxon>Punica</taxon>
    </lineage>
</organism>
<proteinExistence type="predicted"/>
<feature type="region of interest" description="Disordered" evidence="1">
    <location>
        <begin position="138"/>
        <end position="158"/>
    </location>
</feature>
<reference evidence="2 3" key="1">
    <citation type="submission" date="2017-11" db="EMBL/GenBank/DDBJ databases">
        <title>De-novo sequencing of pomegranate (Punica granatum L.) genome.</title>
        <authorList>
            <person name="Akparov Z."/>
            <person name="Amiraslanov A."/>
            <person name="Hajiyeva S."/>
            <person name="Abbasov M."/>
            <person name="Kaur K."/>
            <person name="Hamwieh A."/>
            <person name="Solovyev V."/>
            <person name="Salamov A."/>
            <person name="Braich B."/>
            <person name="Kosarev P."/>
            <person name="Mahmoud A."/>
            <person name="Hajiyev E."/>
            <person name="Babayeva S."/>
            <person name="Izzatullayeva V."/>
            <person name="Mammadov A."/>
            <person name="Mammadov A."/>
            <person name="Sharifova S."/>
            <person name="Ojaghi J."/>
            <person name="Eynullazada K."/>
            <person name="Bayramov B."/>
            <person name="Abdulazimova A."/>
            <person name="Shahmuradov I."/>
        </authorList>
    </citation>
    <scope>NUCLEOTIDE SEQUENCE [LARGE SCALE GENOMIC DNA]</scope>
    <source>
        <strain evidence="3">cv. AG2017</strain>
        <tissue evidence="2">Leaf</tissue>
    </source>
</reference>
<comment type="caution">
    <text evidence="2">The sequence shown here is derived from an EMBL/GenBank/DDBJ whole genome shotgun (WGS) entry which is preliminary data.</text>
</comment>
<dbReference type="EMBL" id="PGOL01001411">
    <property type="protein sequence ID" value="PKI58249.1"/>
    <property type="molecule type" value="Genomic_DNA"/>
</dbReference>
<sequence>MAIFGSFEPFSRTHCQFDVRLSHGLERATNRDPSFLLTLTPCPGVSFLHSTINSIFINALISSSSMLLIGLTRDLSLQANTTVTSRGPLATVGHQPCSQKPSGATIVTFDLRFAQSGLILEILCFVQLLQGYTGQSETVRPNDHHHPLEGSLGCPKQS</sequence>
<evidence type="ECO:0000313" key="3">
    <source>
        <dbReference type="Proteomes" id="UP000233551"/>
    </source>
</evidence>
<evidence type="ECO:0000256" key="1">
    <source>
        <dbReference type="SAM" id="MobiDB-lite"/>
    </source>
</evidence>